<organism evidence="2 3">
    <name type="scientific">Coccomyxa subellipsoidea (strain C-169)</name>
    <name type="common">Green microalga</name>
    <dbReference type="NCBI Taxonomy" id="574566"/>
    <lineage>
        <taxon>Eukaryota</taxon>
        <taxon>Viridiplantae</taxon>
        <taxon>Chlorophyta</taxon>
        <taxon>core chlorophytes</taxon>
        <taxon>Trebouxiophyceae</taxon>
        <taxon>Trebouxiophyceae incertae sedis</taxon>
        <taxon>Coccomyxaceae</taxon>
        <taxon>Coccomyxa</taxon>
        <taxon>Coccomyxa subellipsoidea</taxon>
    </lineage>
</organism>
<accession>I0Z4Z4</accession>
<dbReference type="KEGG" id="csl:COCSUDRAFT_52550"/>
<name>I0Z4Z4_COCSC</name>
<dbReference type="EMBL" id="AGSI01000003">
    <property type="protein sequence ID" value="EIE25713.1"/>
    <property type="molecule type" value="Genomic_DNA"/>
</dbReference>
<keyword evidence="3" id="KW-1185">Reference proteome</keyword>
<feature type="region of interest" description="Disordered" evidence="1">
    <location>
        <begin position="1"/>
        <end position="69"/>
    </location>
</feature>
<proteinExistence type="predicted"/>
<evidence type="ECO:0000256" key="1">
    <source>
        <dbReference type="SAM" id="MobiDB-lite"/>
    </source>
</evidence>
<comment type="caution">
    <text evidence="2">The sequence shown here is derived from an EMBL/GenBank/DDBJ whole genome shotgun (WGS) entry which is preliminary data.</text>
</comment>
<sequence length="326" mass="35070">MRKAASTGTLRKLAEGKSGDVGSHGRCQPLMRKSGSSGGLSSTGRHKKVSSDNDLRQMGSLPTPLQRTSVRTQATAHFAPPPAMEVAEDVVEASFARGLASAECFELYGPVRKAPPLTEAASPEDAATGAASLPQLPAGAAQQMAACLATPFTGTDKNMGEILRSEVDRLNANQELQTQLRYAEELRQKQGSEEEEKDEQDALLKQSGRQRRVRMRRRSSDELMETQLLQEFGIAGGGRPLPPGRPAEPHSPETRVALDSLYASMDDNTNRLTLDEADLGKVSADVTKDDYIFPMELGEPEQATKTSATRGRTLINITARSAPSPA</sequence>
<gene>
    <name evidence="2" type="ORF">COCSUDRAFT_52550</name>
</gene>
<feature type="compositionally biased region" description="Polar residues" evidence="1">
    <location>
        <begin position="303"/>
        <end position="326"/>
    </location>
</feature>
<feature type="compositionally biased region" description="Basic residues" evidence="1">
    <location>
        <begin position="208"/>
        <end position="217"/>
    </location>
</feature>
<feature type="region of interest" description="Disordered" evidence="1">
    <location>
        <begin position="298"/>
        <end position="326"/>
    </location>
</feature>
<reference evidence="2 3" key="1">
    <citation type="journal article" date="2012" name="Genome Biol.">
        <title>The genome of the polar eukaryotic microalga coccomyxa subellipsoidea reveals traits of cold adaptation.</title>
        <authorList>
            <person name="Blanc G."/>
            <person name="Agarkova I."/>
            <person name="Grimwood J."/>
            <person name="Kuo A."/>
            <person name="Brueggeman A."/>
            <person name="Dunigan D."/>
            <person name="Gurnon J."/>
            <person name="Ladunga I."/>
            <person name="Lindquist E."/>
            <person name="Lucas S."/>
            <person name="Pangilinan J."/>
            <person name="Proschold T."/>
            <person name="Salamov A."/>
            <person name="Schmutz J."/>
            <person name="Weeks D."/>
            <person name="Yamada T."/>
            <person name="Claverie J.M."/>
            <person name="Grigoriev I."/>
            <person name="Van Etten J."/>
            <person name="Lomsadze A."/>
            <person name="Borodovsky M."/>
        </authorList>
    </citation>
    <scope>NUCLEOTIDE SEQUENCE [LARGE SCALE GENOMIC DNA]</scope>
    <source>
        <strain evidence="2 3">C-169</strain>
    </source>
</reference>
<evidence type="ECO:0000313" key="3">
    <source>
        <dbReference type="Proteomes" id="UP000007264"/>
    </source>
</evidence>
<dbReference type="AlphaFoldDB" id="I0Z4Z4"/>
<evidence type="ECO:0000313" key="2">
    <source>
        <dbReference type="EMBL" id="EIE25713.1"/>
    </source>
</evidence>
<protein>
    <submittedName>
        <fullName evidence="2">Uncharacterized protein</fullName>
    </submittedName>
</protein>
<dbReference type="OrthoDB" id="10450050at2759"/>
<dbReference type="Proteomes" id="UP000007264">
    <property type="component" value="Unassembled WGS sequence"/>
</dbReference>
<feature type="region of interest" description="Disordered" evidence="1">
    <location>
        <begin position="187"/>
        <end position="225"/>
    </location>
</feature>
<dbReference type="RefSeq" id="XP_005650257.1">
    <property type="nucleotide sequence ID" value="XM_005650200.1"/>
</dbReference>
<dbReference type="GeneID" id="17043717"/>